<reference evidence="2" key="1">
    <citation type="submission" date="2021-06" db="EMBL/GenBank/DDBJ databases">
        <title>44 bacteria genomes isolated from Dapeng, Shenzhen.</title>
        <authorList>
            <person name="Zheng W."/>
            <person name="Yu S."/>
            <person name="Huang Y."/>
        </authorList>
    </citation>
    <scope>NUCLEOTIDE SEQUENCE</scope>
    <source>
        <strain evidence="2">DP5N28-2</strain>
    </source>
</reference>
<gene>
    <name evidence="2" type="ORF">KUV50_05435</name>
</gene>
<dbReference type="PANTHER" id="PTHR30296">
    <property type="entry name" value="UNCHARACTERIZED PROTEIN YKGE"/>
    <property type="match status" value="1"/>
</dbReference>
<keyword evidence="3" id="KW-1185">Reference proteome</keyword>
<dbReference type="GO" id="GO:0016491">
    <property type="term" value="F:oxidoreductase activity"/>
    <property type="evidence" value="ECO:0007669"/>
    <property type="project" value="UniProtKB-ARBA"/>
</dbReference>
<comment type="caution">
    <text evidence="2">The sequence shown here is derived from an EMBL/GenBank/DDBJ whole genome shotgun (WGS) entry which is preliminary data.</text>
</comment>
<name>A0A953L9G3_9BACT</name>
<evidence type="ECO:0000313" key="2">
    <source>
        <dbReference type="EMBL" id="MBY5957568.1"/>
    </source>
</evidence>
<dbReference type="RefSeq" id="WP_222579087.1">
    <property type="nucleotide sequence ID" value="NZ_JAHVHU010000005.1"/>
</dbReference>
<dbReference type="PANTHER" id="PTHR30296:SF0">
    <property type="entry name" value="LACTATE UTILIZATION PROTEIN A"/>
    <property type="match status" value="1"/>
</dbReference>
<dbReference type="EMBL" id="JAHVHU010000005">
    <property type="protein sequence ID" value="MBY5957568.1"/>
    <property type="molecule type" value="Genomic_DNA"/>
</dbReference>
<evidence type="ECO:0000259" key="1">
    <source>
        <dbReference type="Pfam" id="PF02754"/>
    </source>
</evidence>
<dbReference type="InterPro" id="IPR004017">
    <property type="entry name" value="Cys_rich_dom"/>
</dbReference>
<dbReference type="Pfam" id="PF02754">
    <property type="entry name" value="CCG"/>
    <property type="match status" value="2"/>
</dbReference>
<dbReference type="Proteomes" id="UP000753961">
    <property type="component" value="Unassembled WGS sequence"/>
</dbReference>
<feature type="domain" description="Cysteine-rich" evidence="1">
    <location>
        <begin position="4"/>
        <end position="83"/>
    </location>
</feature>
<proteinExistence type="predicted"/>
<protein>
    <submittedName>
        <fullName evidence="2">(Fe-S)-binding protein</fullName>
    </submittedName>
</protein>
<accession>A0A953L9G3</accession>
<dbReference type="AlphaFoldDB" id="A0A953L9G3"/>
<dbReference type="GO" id="GO:0005829">
    <property type="term" value="C:cytosol"/>
    <property type="evidence" value="ECO:0007669"/>
    <property type="project" value="TreeGrafter"/>
</dbReference>
<sequence>MKIGLFVPCYIDQFYPDVGKATLLILENLGYEVTYPLEQSCCGQPMVNSGFVKEGGAVTKNFRKVFRDCDVVVGPSGSCVHHLVDHEKLGQQSGKPEVYELFSFLHAQNNFPRSLQPFPHRVGLHYSCHALRGLNIASPSELVEPYFSKIQPILDVIPEMEIVPLDNVDECCGFGGTFSVFESAVSIDMGERRVEDHVSHGAEYVVSMDSSCLMHMEGVARKQKQNVRFLHLAELVAKLWER</sequence>
<organism evidence="2 3">
    <name type="scientific">Membranihabitans marinus</name>
    <dbReference type="NCBI Taxonomy" id="1227546"/>
    <lineage>
        <taxon>Bacteria</taxon>
        <taxon>Pseudomonadati</taxon>
        <taxon>Bacteroidota</taxon>
        <taxon>Saprospiria</taxon>
        <taxon>Saprospirales</taxon>
        <taxon>Saprospiraceae</taxon>
        <taxon>Membranihabitans</taxon>
    </lineage>
</organism>
<evidence type="ECO:0000313" key="3">
    <source>
        <dbReference type="Proteomes" id="UP000753961"/>
    </source>
</evidence>
<feature type="domain" description="Cysteine-rich" evidence="1">
    <location>
        <begin position="122"/>
        <end position="216"/>
    </location>
</feature>